<keyword evidence="1" id="KW-1015">Disulfide bond</keyword>
<dbReference type="FunFam" id="2.60.40.420:FF:000034">
    <property type="entry name" value="Cupredoxin superfamily protein"/>
    <property type="match status" value="1"/>
</dbReference>
<sequence length="198" mass="21941">MASKSAFFPYVALVLIFLISFSEAREFWLKGHHNTWKIPSVPDEFTKWAQKLRFQIGDAIVVDYDPKLDSILEVNEEDYKKCNKSNPIKRFEDGNSTIILNHSGWFYFISGVDGHCEKGQTLALDVLSAKHSLHSPPMAPSSSPTNSHPNIDAPTPSPSNPNYDVPAPAPAPSSNAHSLKTTTIFVGSFTFLLSSLFD</sequence>
<dbReference type="Proteomes" id="UP001454036">
    <property type="component" value="Unassembled WGS sequence"/>
</dbReference>
<evidence type="ECO:0000259" key="5">
    <source>
        <dbReference type="PROSITE" id="PS51485"/>
    </source>
</evidence>
<organism evidence="6 7">
    <name type="scientific">Lithospermum erythrorhizon</name>
    <name type="common">Purple gromwell</name>
    <name type="synonym">Lithospermum officinale var. erythrorhizon</name>
    <dbReference type="NCBI Taxonomy" id="34254"/>
    <lineage>
        <taxon>Eukaryota</taxon>
        <taxon>Viridiplantae</taxon>
        <taxon>Streptophyta</taxon>
        <taxon>Embryophyta</taxon>
        <taxon>Tracheophyta</taxon>
        <taxon>Spermatophyta</taxon>
        <taxon>Magnoliopsida</taxon>
        <taxon>eudicotyledons</taxon>
        <taxon>Gunneridae</taxon>
        <taxon>Pentapetalae</taxon>
        <taxon>asterids</taxon>
        <taxon>lamiids</taxon>
        <taxon>Boraginales</taxon>
        <taxon>Boraginaceae</taxon>
        <taxon>Boraginoideae</taxon>
        <taxon>Lithospermeae</taxon>
        <taxon>Lithospermum</taxon>
    </lineage>
</organism>
<dbReference type="SUPFAM" id="SSF49503">
    <property type="entry name" value="Cupredoxins"/>
    <property type="match status" value="1"/>
</dbReference>
<reference evidence="6 7" key="1">
    <citation type="submission" date="2024-01" db="EMBL/GenBank/DDBJ databases">
        <title>The complete chloroplast genome sequence of Lithospermum erythrorhizon: insights into the phylogenetic relationship among Boraginaceae species and the maternal lineages of purple gromwells.</title>
        <authorList>
            <person name="Okada T."/>
            <person name="Watanabe K."/>
        </authorList>
    </citation>
    <scope>NUCLEOTIDE SEQUENCE [LARGE SCALE GENOMIC DNA]</scope>
</reference>
<evidence type="ECO:0000256" key="2">
    <source>
        <dbReference type="ARBA" id="ARBA00023180"/>
    </source>
</evidence>
<feature type="region of interest" description="Disordered" evidence="3">
    <location>
        <begin position="134"/>
        <end position="176"/>
    </location>
</feature>
<evidence type="ECO:0000256" key="4">
    <source>
        <dbReference type="SAM" id="SignalP"/>
    </source>
</evidence>
<dbReference type="PANTHER" id="PTHR33021">
    <property type="entry name" value="BLUE COPPER PROTEIN"/>
    <property type="match status" value="1"/>
</dbReference>
<gene>
    <name evidence="6" type="ORF">LIER_11967</name>
</gene>
<feature type="compositionally biased region" description="Polar residues" evidence="3">
    <location>
        <begin position="140"/>
        <end position="149"/>
    </location>
</feature>
<dbReference type="PANTHER" id="PTHR33021:SF505">
    <property type="entry name" value="EARLY NODULIN-LIKE PROTEIN 1"/>
    <property type="match status" value="1"/>
</dbReference>
<dbReference type="InterPro" id="IPR039391">
    <property type="entry name" value="Phytocyanin-like"/>
</dbReference>
<name>A0AAV3PU15_LITER</name>
<evidence type="ECO:0000256" key="1">
    <source>
        <dbReference type="ARBA" id="ARBA00023157"/>
    </source>
</evidence>
<feature type="signal peptide" evidence="4">
    <location>
        <begin position="1"/>
        <end position="24"/>
    </location>
</feature>
<keyword evidence="2" id="KW-0325">Glycoprotein</keyword>
<dbReference type="EMBL" id="BAABME010002259">
    <property type="protein sequence ID" value="GAA0153815.1"/>
    <property type="molecule type" value="Genomic_DNA"/>
</dbReference>
<evidence type="ECO:0000256" key="3">
    <source>
        <dbReference type="SAM" id="MobiDB-lite"/>
    </source>
</evidence>
<keyword evidence="7" id="KW-1185">Reference proteome</keyword>
<proteinExistence type="predicted"/>
<evidence type="ECO:0000313" key="7">
    <source>
        <dbReference type="Proteomes" id="UP001454036"/>
    </source>
</evidence>
<keyword evidence="4" id="KW-0732">Signal</keyword>
<dbReference type="PROSITE" id="PS51485">
    <property type="entry name" value="PHYTOCYANIN"/>
    <property type="match status" value="1"/>
</dbReference>
<dbReference type="Pfam" id="PF02298">
    <property type="entry name" value="Cu_bind_like"/>
    <property type="match status" value="1"/>
</dbReference>
<protein>
    <recommendedName>
        <fullName evidence="5">Phytocyanin domain-containing protein</fullName>
    </recommendedName>
</protein>
<feature type="domain" description="Phytocyanin" evidence="5">
    <location>
        <begin position="25"/>
        <end position="128"/>
    </location>
</feature>
<dbReference type="InterPro" id="IPR003245">
    <property type="entry name" value="Phytocyanin_dom"/>
</dbReference>
<feature type="chain" id="PRO_5043696823" description="Phytocyanin domain-containing protein" evidence="4">
    <location>
        <begin position="25"/>
        <end position="198"/>
    </location>
</feature>
<dbReference type="Gene3D" id="2.60.40.420">
    <property type="entry name" value="Cupredoxins - blue copper proteins"/>
    <property type="match status" value="1"/>
</dbReference>
<accession>A0AAV3PU15</accession>
<dbReference type="InterPro" id="IPR008972">
    <property type="entry name" value="Cupredoxin"/>
</dbReference>
<dbReference type="GO" id="GO:0009055">
    <property type="term" value="F:electron transfer activity"/>
    <property type="evidence" value="ECO:0007669"/>
    <property type="project" value="InterPro"/>
</dbReference>
<comment type="caution">
    <text evidence="6">The sequence shown here is derived from an EMBL/GenBank/DDBJ whole genome shotgun (WGS) entry which is preliminary data.</text>
</comment>
<dbReference type="GO" id="GO:0005886">
    <property type="term" value="C:plasma membrane"/>
    <property type="evidence" value="ECO:0007669"/>
    <property type="project" value="TreeGrafter"/>
</dbReference>
<dbReference type="AlphaFoldDB" id="A0AAV3PU15"/>
<evidence type="ECO:0000313" key="6">
    <source>
        <dbReference type="EMBL" id="GAA0153815.1"/>
    </source>
</evidence>